<feature type="transmembrane region" description="Helical" evidence="8">
    <location>
        <begin position="50"/>
        <end position="72"/>
    </location>
</feature>
<evidence type="ECO:0000256" key="8">
    <source>
        <dbReference type="SAM" id="Phobius"/>
    </source>
</evidence>
<comment type="subcellular location">
    <subcellularLocation>
        <location evidence="1">Cell membrane</location>
        <topology evidence="1">Multi-pass membrane protein</topology>
    </subcellularLocation>
</comment>
<keyword evidence="5 8" id="KW-1133">Transmembrane helix</keyword>
<accession>A0A9C6XA47</accession>
<dbReference type="Proteomes" id="UP000504606">
    <property type="component" value="Unplaced"/>
</dbReference>
<dbReference type="RefSeq" id="XP_052131875.1">
    <property type="nucleotide sequence ID" value="XM_052275915.1"/>
</dbReference>
<dbReference type="GeneID" id="113211674"/>
<keyword evidence="4 8" id="KW-0812">Transmembrane</keyword>
<organism evidence="9 10">
    <name type="scientific">Frankliniella occidentalis</name>
    <name type="common">Western flower thrips</name>
    <name type="synonym">Euthrips occidentalis</name>
    <dbReference type="NCBI Taxonomy" id="133901"/>
    <lineage>
        <taxon>Eukaryota</taxon>
        <taxon>Metazoa</taxon>
        <taxon>Ecdysozoa</taxon>
        <taxon>Arthropoda</taxon>
        <taxon>Hexapoda</taxon>
        <taxon>Insecta</taxon>
        <taxon>Pterygota</taxon>
        <taxon>Neoptera</taxon>
        <taxon>Paraneoptera</taxon>
        <taxon>Thysanoptera</taxon>
        <taxon>Terebrantia</taxon>
        <taxon>Thripoidea</taxon>
        <taxon>Thripidae</taxon>
        <taxon>Frankliniella</taxon>
    </lineage>
</organism>
<reference evidence="10" key="1">
    <citation type="submission" date="2025-08" db="UniProtKB">
        <authorList>
            <consortium name="RefSeq"/>
        </authorList>
    </citation>
    <scope>IDENTIFICATION</scope>
    <source>
        <tissue evidence="10">Whole organism</tissue>
    </source>
</reference>
<feature type="transmembrane region" description="Helical" evidence="8">
    <location>
        <begin position="115"/>
        <end position="135"/>
    </location>
</feature>
<evidence type="ECO:0000313" key="9">
    <source>
        <dbReference type="Proteomes" id="UP000504606"/>
    </source>
</evidence>
<dbReference type="PANTHER" id="PTHR21421:SF29">
    <property type="entry name" value="GUSTATORY RECEPTOR 5A FOR TREHALOSE-RELATED"/>
    <property type="match status" value="1"/>
</dbReference>
<dbReference type="InterPro" id="IPR009318">
    <property type="entry name" value="Gustatory_rcpt"/>
</dbReference>
<evidence type="ECO:0000256" key="4">
    <source>
        <dbReference type="ARBA" id="ARBA00022692"/>
    </source>
</evidence>
<feature type="transmembrane region" description="Helical" evidence="8">
    <location>
        <begin position="306"/>
        <end position="328"/>
    </location>
</feature>
<dbReference type="AlphaFoldDB" id="A0A9C6XA47"/>
<keyword evidence="6 8" id="KW-0472">Membrane</keyword>
<feature type="transmembrane region" description="Helical" evidence="8">
    <location>
        <begin position="170"/>
        <end position="190"/>
    </location>
</feature>
<protein>
    <submittedName>
        <fullName evidence="10">Uncharacterized protein LOC113211674 isoform X1</fullName>
    </submittedName>
</protein>
<comment type="similarity">
    <text evidence="2">Belongs to the insect chemoreceptor superfamily. Gustatory receptor (GR) family. Gr5a subfamily.</text>
</comment>
<evidence type="ECO:0000256" key="3">
    <source>
        <dbReference type="ARBA" id="ARBA00022475"/>
    </source>
</evidence>
<dbReference type="Pfam" id="PF06151">
    <property type="entry name" value="Trehalose_recp"/>
    <property type="match status" value="1"/>
</dbReference>
<dbReference type="KEGG" id="foc:113211674"/>
<feature type="transmembrane region" description="Helical" evidence="8">
    <location>
        <begin position="202"/>
        <end position="224"/>
    </location>
</feature>
<dbReference type="GO" id="GO:0005886">
    <property type="term" value="C:plasma membrane"/>
    <property type="evidence" value="ECO:0007669"/>
    <property type="project" value="UniProtKB-SubCell"/>
</dbReference>
<dbReference type="PANTHER" id="PTHR21421">
    <property type="entry name" value="GUSTATORY RECEPTOR"/>
    <property type="match status" value="1"/>
</dbReference>
<feature type="transmembrane region" description="Helical" evidence="8">
    <location>
        <begin position="278"/>
        <end position="300"/>
    </location>
</feature>
<keyword evidence="7" id="KW-0675">Receptor</keyword>
<name>A0A9C6XA47_FRAOC</name>
<dbReference type="GO" id="GO:0008527">
    <property type="term" value="F:taste receptor activity"/>
    <property type="evidence" value="ECO:0007669"/>
    <property type="project" value="InterPro"/>
</dbReference>
<evidence type="ECO:0000313" key="10">
    <source>
        <dbReference type="RefSeq" id="XP_052131875.1"/>
    </source>
</evidence>
<evidence type="ECO:0000256" key="1">
    <source>
        <dbReference type="ARBA" id="ARBA00004651"/>
    </source>
</evidence>
<sequence>MLGLRGHGKALLLGAGERPPRPRPRHSWVSPGRHTLVAVRAPPPPRDGRLVWPAVRPALLTTQVCSLLLISLEPTTTRLSWLRVAFAVLVAVLVMAMGCAVEVRAGTSNKRSTPFGHYAALFNYAMCLALVLLWARAANRCSALWERVDELEARLWARGVHRLPRLRRHALAVTGVVFLVLIPQQAFVVWRRLPLRGLFHLGQLVSGVCIAGVFNFSALLLMVLSEVLAECFRALASLIRRTAAQSGNRIPPEVVEGVRVLYNEVCGLARTLDHSVGAIFMSTLVADGLYICQFLLSILTRAAGRSLYSAATLAVVAARFFLTIFAASSVHGEWRSARSCLLRTSPYRSGKEVLRFFMQVATDRVSLTALGVVPITRPLMLAVSRTRVLCPENTAQPGRDVKKSPLSYNFSYWAPYCLMRSSLCSSTTITAKLE</sequence>
<evidence type="ECO:0000256" key="5">
    <source>
        <dbReference type="ARBA" id="ARBA00022989"/>
    </source>
</evidence>
<gene>
    <name evidence="10" type="primary">LOC113211674</name>
</gene>
<evidence type="ECO:0000256" key="6">
    <source>
        <dbReference type="ARBA" id="ARBA00023136"/>
    </source>
</evidence>
<proteinExistence type="inferred from homology"/>
<keyword evidence="9" id="KW-1185">Reference proteome</keyword>
<evidence type="ECO:0000256" key="7">
    <source>
        <dbReference type="ARBA" id="ARBA00023170"/>
    </source>
</evidence>
<feature type="transmembrane region" description="Helical" evidence="8">
    <location>
        <begin position="84"/>
        <end position="103"/>
    </location>
</feature>
<keyword evidence="3" id="KW-1003">Cell membrane</keyword>
<evidence type="ECO:0000256" key="2">
    <source>
        <dbReference type="ARBA" id="ARBA00005327"/>
    </source>
</evidence>
<dbReference type="GO" id="GO:0050916">
    <property type="term" value="P:sensory perception of sweet taste"/>
    <property type="evidence" value="ECO:0007669"/>
    <property type="project" value="UniProtKB-ARBA"/>
</dbReference>